<evidence type="ECO:0000256" key="1">
    <source>
        <dbReference type="SAM" id="MobiDB-lite"/>
    </source>
</evidence>
<feature type="region of interest" description="Disordered" evidence="1">
    <location>
        <begin position="140"/>
        <end position="216"/>
    </location>
</feature>
<dbReference type="Proteomes" id="UP001295794">
    <property type="component" value="Unassembled WGS sequence"/>
</dbReference>
<proteinExistence type="predicted"/>
<feature type="region of interest" description="Disordered" evidence="1">
    <location>
        <begin position="33"/>
        <end position="60"/>
    </location>
</feature>
<reference evidence="2" key="1">
    <citation type="submission" date="2023-11" db="EMBL/GenBank/DDBJ databases">
        <authorList>
            <person name="De Vega J J."/>
            <person name="De Vega J J."/>
        </authorList>
    </citation>
    <scope>NUCLEOTIDE SEQUENCE</scope>
</reference>
<dbReference type="AlphaFoldDB" id="A0AAD2HCL8"/>
<feature type="compositionally biased region" description="Gly residues" evidence="1">
    <location>
        <begin position="146"/>
        <end position="157"/>
    </location>
</feature>
<comment type="caution">
    <text evidence="2">The sequence shown here is derived from an EMBL/GenBank/DDBJ whole genome shotgun (WGS) entry which is preliminary data.</text>
</comment>
<feature type="compositionally biased region" description="Basic and acidic residues" evidence="1">
    <location>
        <begin position="113"/>
        <end position="124"/>
    </location>
</feature>
<evidence type="ECO:0000313" key="2">
    <source>
        <dbReference type="EMBL" id="CAK5272388.1"/>
    </source>
</evidence>
<name>A0AAD2HCL8_9AGAR</name>
<accession>A0AAD2HCL8</accession>
<feature type="region of interest" description="Disordered" evidence="1">
    <location>
        <begin position="105"/>
        <end position="128"/>
    </location>
</feature>
<sequence>MYSVALSSTAAFEFFRATLTPSTIPSASITSISVRSTGAEEDGSESARRSRTRSAGTAARRARMRACRFERYRRSVGLLVFSRGADGAAAPGKGAAQARGALAPGAGSVWGREGAEKTPAESRTRQASSAESCVELGAMSAEASGPGSGADFRGGGEWNRKAVSSRSGSGDSWHDGVDISDEWPLPLSQSDNGDSDTGWGFSKGRCGAVAHEGEEG</sequence>
<organism evidence="2 3">
    <name type="scientific">Mycena citricolor</name>
    <dbReference type="NCBI Taxonomy" id="2018698"/>
    <lineage>
        <taxon>Eukaryota</taxon>
        <taxon>Fungi</taxon>
        <taxon>Dikarya</taxon>
        <taxon>Basidiomycota</taxon>
        <taxon>Agaricomycotina</taxon>
        <taxon>Agaricomycetes</taxon>
        <taxon>Agaricomycetidae</taxon>
        <taxon>Agaricales</taxon>
        <taxon>Marasmiineae</taxon>
        <taxon>Mycenaceae</taxon>
        <taxon>Mycena</taxon>
    </lineage>
</organism>
<keyword evidence="3" id="KW-1185">Reference proteome</keyword>
<gene>
    <name evidence="2" type="ORF">MYCIT1_LOCUS18024</name>
</gene>
<protein>
    <submittedName>
        <fullName evidence="2">Uncharacterized protein</fullName>
    </submittedName>
</protein>
<dbReference type="EMBL" id="CAVNYO010000181">
    <property type="protein sequence ID" value="CAK5272388.1"/>
    <property type="molecule type" value="Genomic_DNA"/>
</dbReference>
<evidence type="ECO:0000313" key="3">
    <source>
        <dbReference type="Proteomes" id="UP001295794"/>
    </source>
</evidence>